<keyword evidence="2" id="KW-0449">Lipoprotein</keyword>
<dbReference type="Pfam" id="PF04187">
    <property type="entry name" value="Cofac_haem_bdg"/>
    <property type="match status" value="1"/>
</dbReference>
<dbReference type="CDD" id="cd14727">
    <property type="entry name" value="ChanN-like"/>
    <property type="match status" value="1"/>
</dbReference>
<reference evidence="2 3" key="1">
    <citation type="submission" date="2021-03" db="EMBL/GenBank/DDBJ databases">
        <title>Metabolic Capacity of the Antarctic Cyanobacterium Phormidium pseudopriestleyi that Sustains Oxygenic Photosynthesis in the Presence of Hydrogen Sulfide.</title>
        <authorList>
            <person name="Lumian J.E."/>
            <person name="Jungblut A.D."/>
            <person name="Dillon M.L."/>
            <person name="Hawes I."/>
            <person name="Doran P.T."/>
            <person name="Mackey T.J."/>
            <person name="Dick G.J."/>
            <person name="Grettenberger C.L."/>
            <person name="Sumner D.Y."/>
        </authorList>
    </citation>
    <scope>NUCLEOTIDE SEQUENCE [LARGE SCALE GENOMIC DNA]</scope>
    <source>
        <strain evidence="2 3">FRX01</strain>
    </source>
</reference>
<organism evidence="2 3">
    <name type="scientific">Phormidium pseudopriestleyi FRX01</name>
    <dbReference type="NCBI Taxonomy" id="1759528"/>
    <lineage>
        <taxon>Bacteria</taxon>
        <taxon>Bacillati</taxon>
        <taxon>Cyanobacteriota</taxon>
        <taxon>Cyanophyceae</taxon>
        <taxon>Oscillatoriophycideae</taxon>
        <taxon>Oscillatoriales</taxon>
        <taxon>Oscillatoriaceae</taxon>
        <taxon>Phormidium</taxon>
    </lineage>
</organism>
<sequence>MKKANLIKLATCSVGIILACTVSVQGVEITPRMPEVNSLFSRLLPQEQVLQELGEAQVIYLGETHDSQADHQAQLEIIRALHRKNPNMAIAMEMFQRPYQEAIDRYLQGEITETELIAETEYESRWGFPWEYYAEIVRFAKENQLPILALNTPTEITRKVAREGLEGLTEEEQAYIPPFAEIKTDNLDYQQMVREVFELHQAAAHGSSLKFENFFLAQVLWDETMAETITEFVKENPLTQVVVLAGQGHIVYGHGIPSRVERRVGDRLGMEPFVQRSLLFNLPEELRSTGDRPIADYFWEH</sequence>
<dbReference type="EMBL" id="JAFLQW010000577">
    <property type="protein sequence ID" value="MBO0351690.1"/>
    <property type="molecule type" value="Genomic_DNA"/>
</dbReference>
<evidence type="ECO:0000313" key="2">
    <source>
        <dbReference type="EMBL" id="MBO0351690.1"/>
    </source>
</evidence>
<accession>A0ABS3FX35</accession>
<comment type="caution">
    <text evidence="2">The sequence shown here is derived from an EMBL/GenBank/DDBJ whole genome shotgun (WGS) entry which is preliminary data.</text>
</comment>
<dbReference type="Proteomes" id="UP000664844">
    <property type="component" value="Unassembled WGS sequence"/>
</dbReference>
<proteinExistence type="predicted"/>
<dbReference type="RefSeq" id="WP_207090123.1">
    <property type="nucleotide sequence ID" value="NZ_JAFLQW010000577.1"/>
</dbReference>
<name>A0ABS3FX35_9CYAN</name>
<evidence type="ECO:0000259" key="1">
    <source>
        <dbReference type="Pfam" id="PF04187"/>
    </source>
</evidence>
<gene>
    <name evidence="2" type="ORF">J0895_21920</name>
</gene>
<dbReference type="SUPFAM" id="SSF159501">
    <property type="entry name" value="EreA/ChaN-like"/>
    <property type="match status" value="1"/>
</dbReference>
<evidence type="ECO:0000313" key="3">
    <source>
        <dbReference type="Proteomes" id="UP000664844"/>
    </source>
</evidence>
<dbReference type="Gene3D" id="3.40.50.11550">
    <property type="match status" value="1"/>
</dbReference>
<protein>
    <submittedName>
        <fullName evidence="2">ChaN family lipoprotein</fullName>
    </submittedName>
</protein>
<feature type="domain" description="Haem-binding uptake Tiki superfamily ChaN" evidence="1">
    <location>
        <begin position="49"/>
        <end position="260"/>
    </location>
</feature>
<keyword evidence="3" id="KW-1185">Reference proteome</keyword>
<dbReference type="InterPro" id="IPR007314">
    <property type="entry name" value="Cofac_haem-bd_dom"/>
</dbReference>
<dbReference type="PROSITE" id="PS51257">
    <property type="entry name" value="PROKAR_LIPOPROTEIN"/>
    <property type="match status" value="1"/>
</dbReference>